<evidence type="ECO:0000313" key="1">
    <source>
        <dbReference type="EMBL" id="SFF16286.1"/>
    </source>
</evidence>
<dbReference type="Proteomes" id="UP000199513">
    <property type="component" value="Unassembled WGS sequence"/>
</dbReference>
<accession>A0A1I2GHS4</accession>
<protein>
    <submittedName>
        <fullName evidence="1">Uncharacterized protein</fullName>
    </submittedName>
</protein>
<keyword evidence="2" id="KW-1185">Reference proteome</keyword>
<dbReference type="EMBL" id="FONY01000018">
    <property type="protein sequence ID" value="SFF16286.1"/>
    <property type="molecule type" value="Genomic_DNA"/>
</dbReference>
<sequence>MLTKEEIIELADNELIKKEISTLQKDFSQIKQCFAEIEADDFAAFMLLTPSVSIALANREITFFEEMMLNKKARQLSQDAYFIKRDPIVHALQSLVIHFEEWEDRFLEVIRLMVESLLEKNQLSKEVMCMQQHLDRESLLALTPPLFTKLLAFLFLDREEPFFTPRKVSAFDYKKILEISKKLGINEFTIFQRFYETFSLL</sequence>
<name>A0A1I2GHS4_9BACT</name>
<dbReference type="AlphaFoldDB" id="A0A1I2GHS4"/>
<reference evidence="1 2" key="1">
    <citation type="submission" date="2016-10" db="EMBL/GenBank/DDBJ databases">
        <authorList>
            <person name="de Groot N.N."/>
        </authorList>
    </citation>
    <scope>NUCLEOTIDE SEQUENCE [LARGE SCALE GENOMIC DNA]</scope>
    <source>
        <strain>GEY</strain>
        <strain evidence="2">DSM 9560</strain>
    </source>
</reference>
<evidence type="ECO:0000313" key="2">
    <source>
        <dbReference type="Proteomes" id="UP000199513"/>
    </source>
</evidence>
<proteinExistence type="predicted"/>
<dbReference type="RefSeq" id="WP_143090896.1">
    <property type="nucleotide sequence ID" value="NZ_FONY01000018.1"/>
</dbReference>
<dbReference type="OrthoDB" id="979572at2"/>
<organism evidence="1 2">
    <name type="scientific">Thermoflexibacter ruber</name>
    <dbReference type="NCBI Taxonomy" id="1003"/>
    <lineage>
        <taxon>Bacteria</taxon>
        <taxon>Pseudomonadati</taxon>
        <taxon>Bacteroidota</taxon>
        <taxon>Cytophagia</taxon>
        <taxon>Cytophagales</taxon>
        <taxon>Thermoflexibacteraceae</taxon>
        <taxon>Thermoflexibacter</taxon>
    </lineage>
</organism>
<dbReference type="STRING" id="1003.SAMN04488541_101845"/>
<gene>
    <name evidence="1" type="ORF">SAMN04488541_101845</name>
</gene>